<dbReference type="EMBL" id="BGPR01169190">
    <property type="protein sequence ID" value="GBM24696.1"/>
    <property type="molecule type" value="Genomic_DNA"/>
</dbReference>
<evidence type="ECO:0000313" key="2">
    <source>
        <dbReference type="EMBL" id="GBM24638.1"/>
    </source>
</evidence>
<dbReference type="EMBL" id="BGPR01169179">
    <property type="protein sequence ID" value="GBM24651.1"/>
    <property type="molecule type" value="Genomic_DNA"/>
</dbReference>
<gene>
    <name evidence="2" type="ORF">AVEN_115668_1</name>
    <name evidence="3" type="ORF">AVEN_155948_1</name>
    <name evidence="4" type="ORF">AVEN_212378_1</name>
    <name evidence="1" type="ORF">AVEN_92966_1</name>
</gene>
<keyword evidence="5" id="KW-1185">Reference proteome</keyword>
<evidence type="ECO:0000313" key="3">
    <source>
        <dbReference type="EMBL" id="GBM24651.1"/>
    </source>
</evidence>
<comment type="caution">
    <text evidence="3">The sequence shown here is derived from an EMBL/GenBank/DDBJ whole genome shotgun (WGS) entry which is preliminary data.</text>
</comment>
<dbReference type="EMBL" id="BGPR01169174">
    <property type="protein sequence ID" value="GBM24638.1"/>
    <property type="molecule type" value="Genomic_DNA"/>
</dbReference>
<dbReference type="Proteomes" id="UP000499080">
    <property type="component" value="Unassembled WGS sequence"/>
</dbReference>
<dbReference type="EMBL" id="BGPR01169167">
    <property type="protein sequence ID" value="GBM24617.1"/>
    <property type="molecule type" value="Genomic_DNA"/>
</dbReference>
<dbReference type="AlphaFoldDB" id="A0A4Y2E6W1"/>
<evidence type="ECO:0000313" key="1">
    <source>
        <dbReference type="EMBL" id="GBM24617.1"/>
    </source>
</evidence>
<reference evidence="3 5" key="1">
    <citation type="journal article" date="2019" name="Sci. Rep.">
        <title>Orb-weaving spider Araneus ventricosus genome elucidates the spidroin gene catalogue.</title>
        <authorList>
            <person name="Kono N."/>
            <person name="Nakamura H."/>
            <person name="Ohtoshi R."/>
            <person name="Moran D.A.P."/>
            <person name="Shinohara A."/>
            <person name="Yoshida Y."/>
            <person name="Fujiwara M."/>
            <person name="Mori M."/>
            <person name="Tomita M."/>
            <person name="Arakawa K."/>
        </authorList>
    </citation>
    <scope>NUCLEOTIDE SEQUENCE [LARGE SCALE GENOMIC DNA]</scope>
</reference>
<name>A0A4Y2E6W1_ARAVE</name>
<proteinExistence type="predicted"/>
<evidence type="ECO:0000313" key="4">
    <source>
        <dbReference type="EMBL" id="GBM24696.1"/>
    </source>
</evidence>
<sequence length="90" mass="10346">MSEVLEEHFGKFILALEYREATGMGIDWPPYSPLFLISTLVTHFWAATFKTKFTQIIPKPSLSSKLPFRSFRSSASFAEFCSSSVPRHRR</sequence>
<accession>A0A4Y2E6W1</accession>
<evidence type="ECO:0000313" key="5">
    <source>
        <dbReference type="Proteomes" id="UP000499080"/>
    </source>
</evidence>
<protein>
    <submittedName>
        <fullName evidence="3">Uncharacterized protein</fullName>
    </submittedName>
</protein>
<organism evidence="3 5">
    <name type="scientific">Araneus ventricosus</name>
    <name type="common">Orbweaver spider</name>
    <name type="synonym">Epeira ventricosa</name>
    <dbReference type="NCBI Taxonomy" id="182803"/>
    <lineage>
        <taxon>Eukaryota</taxon>
        <taxon>Metazoa</taxon>
        <taxon>Ecdysozoa</taxon>
        <taxon>Arthropoda</taxon>
        <taxon>Chelicerata</taxon>
        <taxon>Arachnida</taxon>
        <taxon>Araneae</taxon>
        <taxon>Araneomorphae</taxon>
        <taxon>Entelegynae</taxon>
        <taxon>Araneoidea</taxon>
        <taxon>Araneidae</taxon>
        <taxon>Araneus</taxon>
    </lineage>
</organism>